<proteinExistence type="predicted"/>
<reference evidence="1 2" key="1">
    <citation type="submission" date="2020-08" db="EMBL/GenBank/DDBJ databases">
        <title>Genomic Encyclopedia of Type Strains, Phase III (KMG-III): the genomes of soil and plant-associated and newly described type strains.</title>
        <authorList>
            <person name="Whitman W."/>
        </authorList>
    </citation>
    <scope>NUCLEOTIDE SEQUENCE [LARGE SCALE GENOMIC DNA]</scope>
    <source>
        <strain evidence="1 2">CECT 3226</strain>
    </source>
</reference>
<evidence type="ECO:0000313" key="1">
    <source>
        <dbReference type="EMBL" id="MBB5126409.1"/>
    </source>
</evidence>
<name>A0A7W8F9L7_9ACTN</name>
<organism evidence="1 2">
    <name type="scientific">Streptomyces griseoloalbus</name>
    <dbReference type="NCBI Taxonomy" id="67303"/>
    <lineage>
        <taxon>Bacteria</taxon>
        <taxon>Bacillati</taxon>
        <taxon>Actinomycetota</taxon>
        <taxon>Actinomycetes</taxon>
        <taxon>Kitasatosporales</taxon>
        <taxon>Streptomycetaceae</taxon>
        <taxon>Streptomyces</taxon>
    </lineage>
</organism>
<dbReference type="Proteomes" id="UP000568022">
    <property type="component" value="Unassembled WGS sequence"/>
</dbReference>
<keyword evidence="2" id="KW-1185">Reference proteome</keyword>
<accession>A0A7W8F9L7</accession>
<comment type="caution">
    <text evidence="1">The sequence shown here is derived from an EMBL/GenBank/DDBJ whole genome shotgun (WGS) entry which is preliminary data.</text>
</comment>
<sequence>MPILRAILSGCVALRGDGHPTTVVTRVNLANALIDGGRPR</sequence>
<protein>
    <submittedName>
        <fullName evidence="1">Uncharacterized protein</fullName>
    </submittedName>
</protein>
<evidence type="ECO:0000313" key="2">
    <source>
        <dbReference type="Proteomes" id="UP000568022"/>
    </source>
</evidence>
<dbReference type="EMBL" id="JACHJE010000006">
    <property type="protein sequence ID" value="MBB5126409.1"/>
    <property type="molecule type" value="Genomic_DNA"/>
</dbReference>
<dbReference type="AlphaFoldDB" id="A0A7W8F9L7"/>
<gene>
    <name evidence="1" type="ORF">FHS32_003146</name>
</gene>